<evidence type="ECO:0000313" key="4">
    <source>
        <dbReference type="EMBL" id="CAL6037658.1"/>
    </source>
</evidence>
<dbReference type="EMBL" id="CAXDID020000137">
    <property type="protein sequence ID" value="CAL6037666.1"/>
    <property type="molecule type" value="Genomic_DNA"/>
</dbReference>
<feature type="domain" description="SANT" evidence="2">
    <location>
        <begin position="7"/>
        <end position="55"/>
    </location>
</feature>
<dbReference type="InterPro" id="IPR001005">
    <property type="entry name" value="SANT/Myb"/>
</dbReference>
<dbReference type="Proteomes" id="UP001642409">
    <property type="component" value="Unassembled WGS sequence"/>
</dbReference>
<dbReference type="InterPro" id="IPR017884">
    <property type="entry name" value="SANT_dom"/>
</dbReference>
<reference evidence="4 6" key="1">
    <citation type="submission" date="2024-07" db="EMBL/GenBank/DDBJ databases">
        <authorList>
            <person name="Akdeniz Z."/>
        </authorList>
    </citation>
    <scope>NUCLEOTIDE SEQUENCE [LARGE SCALE GENOMIC DNA]</scope>
</reference>
<keyword evidence="6" id="KW-1185">Reference proteome</keyword>
<comment type="caution">
    <text evidence="4">The sequence shown here is derived from an EMBL/GenBank/DDBJ whole genome shotgun (WGS) entry which is preliminary data.</text>
</comment>
<dbReference type="Pfam" id="PF00249">
    <property type="entry name" value="Myb_DNA-binding"/>
    <property type="match status" value="1"/>
</dbReference>
<gene>
    <name evidence="4" type="ORF">HINF_LOCUS36995</name>
    <name evidence="5" type="ORF">HINF_LOCUS36999</name>
</gene>
<name>A0ABP1JGR8_9EUKA</name>
<sequence>MIKQKWNKWTEDEEKIFQKALKEFGKDFQVISDLLQGRTYRQVRSHYYNFQQSLKKKSSSENIQYRLICYDNE</sequence>
<dbReference type="SMART" id="SM00717">
    <property type="entry name" value="SANT"/>
    <property type="match status" value="1"/>
</dbReference>
<evidence type="ECO:0000259" key="2">
    <source>
        <dbReference type="PROSITE" id="PS51293"/>
    </source>
</evidence>
<dbReference type="InterPro" id="IPR009057">
    <property type="entry name" value="Homeodomain-like_sf"/>
</dbReference>
<dbReference type="Gene3D" id="1.10.10.60">
    <property type="entry name" value="Homeodomain-like"/>
    <property type="match status" value="1"/>
</dbReference>
<evidence type="ECO:0000313" key="6">
    <source>
        <dbReference type="Proteomes" id="UP001642409"/>
    </source>
</evidence>
<dbReference type="EMBL" id="CAXDID020000137">
    <property type="protein sequence ID" value="CAL6037658.1"/>
    <property type="molecule type" value="Genomic_DNA"/>
</dbReference>
<protein>
    <submittedName>
        <fullName evidence="4">SANT/Myb_domain</fullName>
    </submittedName>
</protein>
<accession>A0ABP1JGR8</accession>
<dbReference type="CDD" id="cd00167">
    <property type="entry name" value="SANT"/>
    <property type="match status" value="1"/>
</dbReference>
<dbReference type="PROSITE" id="PS51293">
    <property type="entry name" value="SANT"/>
    <property type="match status" value="1"/>
</dbReference>
<dbReference type="PROSITE" id="PS50090">
    <property type="entry name" value="MYB_LIKE"/>
    <property type="match status" value="1"/>
</dbReference>
<proteinExistence type="predicted"/>
<organism evidence="4 6">
    <name type="scientific">Hexamita inflata</name>
    <dbReference type="NCBI Taxonomy" id="28002"/>
    <lineage>
        <taxon>Eukaryota</taxon>
        <taxon>Metamonada</taxon>
        <taxon>Diplomonadida</taxon>
        <taxon>Hexamitidae</taxon>
        <taxon>Hexamitinae</taxon>
        <taxon>Hexamita</taxon>
    </lineage>
</organism>
<feature type="domain" description="Myb-like" evidence="1">
    <location>
        <begin position="1"/>
        <end position="51"/>
    </location>
</feature>
<dbReference type="InterPro" id="IPR017930">
    <property type="entry name" value="Myb_dom"/>
</dbReference>
<dbReference type="SUPFAM" id="SSF46689">
    <property type="entry name" value="Homeodomain-like"/>
    <property type="match status" value="1"/>
</dbReference>
<evidence type="ECO:0000259" key="3">
    <source>
        <dbReference type="PROSITE" id="PS51294"/>
    </source>
</evidence>
<feature type="domain" description="HTH myb-type" evidence="3">
    <location>
        <begin position="1"/>
        <end position="55"/>
    </location>
</feature>
<evidence type="ECO:0000313" key="5">
    <source>
        <dbReference type="EMBL" id="CAL6037666.1"/>
    </source>
</evidence>
<evidence type="ECO:0000259" key="1">
    <source>
        <dbReference type="PROSITE" id="PS50090"/>
    </source>
</evidence>
<dbReference type="PROSITE" id="PS51294">
    <property type="entry name" value="HTH_MYB"/>
    <property type="match status" value="1"/>
</dbReference>